<evidence type="ECO:0000313" key="3">
    <source>
        <dbReference type="Proteomes" id="UP000660745"/>
    </source>
</evidence>
<keyword evidence="3" id="KW-1185">Reference proteome</keyword>
<comment type="caution">
    <text evidence="2">The sequence shown here is derived from an EMBL/GenBank/DDBJ whole genome shotgun (WGS) entry which is preliminary data.</text>
</comment>
<reference evidence="2" key="1">
    <citation type="journal article" date="2014" name="Int. J. Syst. Evol. Microbiol.">
        <title>Complete genome sequence of Corynebacterium casei LMG S-19264T (=DSM 44701T), isolated from a smear-ripened cheese.</title>
        <authorList>
            <consortium name="US DOE Joint Genome Institute (JGI-PGF)"/>
            <person name="Walter F."/>
            <person name="Albersmeier A."/>
            <person name="Kalinowski J."/>
            <person name="Ruckert C."/>
        </authorList>
    </citation>
    <scope>NUCLEOTIDE SEQUENCE</scope>
    <source>
        <strain evidence="2">CGMCC 4.7430</strain>
    </source>
</reference>
<accession>A0A918E5Z5</accession>
<dbReference type="SUPFAM" id="SSF56112">
    <property type="entry name" value="Protein kinase-like (PK-like)"/>
    <property type="match status" value="1"/>
</dbReference>
<dbReference type="SUPFAM" id="SSF69322">
    <property type="entry name" value="Tricorn protease domain 2"/>
    <property type="match status" value="1"/>
</dbReference>
<proteinExistence type="predicted"/>
<dbReference type="PANTHER" id="PTHR24361:SF785">
    <property type="entry name" value="DUAL SPECIFICITY MITOGEN-ACTIVATED PROTEIN KINASE KINASE 1"/>
    <property type="match status" value="1"/>
</dbReference>
<dbReference type="Pfam" id="PF00069">
    <property type="entry name" value="Pkinase"/>
    <property type="match status" value="1"/>
</dbReference>
<dbReference type="GO" id="GO:0004674">
    <property type="term" value="F:protein serine/threonine kinase activity"/>
    <property type="evidence" value="ECO:0007669"/>
    <property type="project" value="TreeGrafter"/>
</dbReference>
<sequence length="623" mass="65083">MTTIGSLQPADPTEIGGFSLLGRLREDDLALVFLARAVDDAQVEIAWMQAGSAGFETIAASLTDVSAPSLARVIATGVLADRPYLVSEHVTGSPLQEVVARAGPWPGPALHRLGIAMASALVGLHQRGVTHGDLRPGTVLVDADGITVTGYGLSGLGTADSAEVATRALGHLAYTAPEQVTGGIAGPAGDVFAWAATLLFAATGAHAFEGESMAATVNRVAQHQPGLEALEEHLRPIVAACLAKDPAQRPEAGEVLLRLVGHSTQTVMGDQAPAAPRRTPWPVPAALATLAAGGVAVAVAAAVTGHVVAERVVTTPAAVVVPTVSLPDLSATASGPATLPSPATTTRANGIGLTLHEHPDDLQRIVAYRNERGTWLRSGKNGEFVDAGVRADDVAAAPNGSWYALLAKTELTLIARVSGERFTVRVPKRSISPVWDRGSSRLLLTLTAKGKDRPPTGFAVVDAVTRAVRTVDTDERRHKGSGAFGWMPSGDQVAVTYTGGSDTGLRIRDLEGRQVRTMSWTGASIGRALTSPSGRLLMTDCPSGGSQCAWDPATGARVATYVNTIKSAENWGWYDDDHLIILDPNKKPVEFLAVDFRDGNRRLLATLTTEDNTAGLRLARAAR</sequence>
<evidence type="ECO:0000313" key="2">
    <source>
        <dbReference type="EMBL" id="GGP07272.1"/>
    </source>
</evidence>
<dbReference type="RefSeq" id="WP_189139616.1">
    <property type="nucleotide sequence ID" value="NZ_BMNK01000005.1"/>
</dbReference>
<dbReference type="InterPro" id="IPR011042">
    <property type="entry name" value="6-blade_b-propeller_TolB-like"/>
</dbReference>
<dbReference type="Gene3D" id="1.10.510.10">
    <property type="entry name" value="Transferase(Phosphotransferase) domain 1"/>
    <property type="match status" value="1"/>
</dbReference>
<feature type="domain" description="Protein kinase" evidence="1">
    <location>
        <begin position="7"/>
        <end position="265"/>
    </location>
</feature>
<dbReference type="InterPro" id="IPR000719">
    <property type="entry name" value="Prot_kinase_dom"/>
</dbReference>
<gene>
    <name evidence="2" type="ORF">GCM10012278_34380</name>
</gene>
<name>A0A918E5Z5_9ACTN</name>
<dbReference type="EMBL" id="BMNK01000005">
    <property type="protein sequence ID" value="GGP07272.1"/>
    <property type="molecule type" value="Genomic_DNA"/>
</dbReference>
<dbReference type="Gene3D" id="2.120.10.30">
    <property type="entry name" value="TolB, C-terminal domain"/>
    <property type="match status" value="1"/>
</dbReference>
<dbReference type="Proteomes" id="UP000660745">
    <property type="component" value="Unassembled WGS sequence"/>
</dbReference>
<dbReference type="AlphaFoldDB" id="A0A918E5Z5"/>
<dbReference type="InterPro" id="IPR053235">
    <property type="entry name" value="Ser_Thr_kinase"/>
</dbReference>
<organism evidence="2 3">
    <name type="scientific">Nonomuraea glycinis</name>
    <dbReference type="NCBI Taxonomy" id="2047744"/>
    <lineage>
        <taxon>Bacteria</taxon>
        <taxon>Bacillati</taxon>
        <taxon>Actinomycetota</taxon>
        <taxon>Actinomycetes</taxon>
        <taxon>Streptosporangiales</taxon>
        <taxon>Streptosporangiaceae</taxon>
        <taxon>Nonomuraea</taxon>
    </lineage>
</organism>
<reference evidence="2" key="2">
    <citation type="submission" date="2020-09" db="EMBL/GenBank/DDBJ databases">
        <authorList>
            <person name="Sun Q."/>
            <person name="Zhou Y."/>
        </authorList>
    </citation>
    <scope>NUCLEOTIDE SEQUENCE</scope>
    <source>
        <strain evidence="2">CGMCC 4.7430</strain>
    </source>
</reference>
<dbReference type="GO" id="GO:0005524">
    <property type="term" value="F:ATP binding"/>
    <property type="evidence" value="ECO:0007669"/>
    <property type="project" value="InterPro"/>
</dbReference>
<evidence type="ECO:0000259" key="1">
    <source>
        <dbReference type="PROSITE" id="PS50011"/>
    </source>
</evidence>
<protein>
    <recommendedName>
        <fullName evidence="1">Protein kinase domain-containing protein</fullName>
    </recommendedName>
</protein>
<dbReference type="CDD" id="cd14014">
    <property type="entry name" value="STKc_PknB_like"/>
    <property type="match status" value="1"/>
</dbReference>
<dbReference type="PROSITE" id="PS50011">
    <property type="entry name" value="PROTEIN_KINASE_DOM"/>
    <property type="match status" value="1"/>
</dbReference>
<dbReference type="InterPro" id="IPR011009">
    <property type="entry name" value="Kinase-like_dom_sf"/>
</dbReference>
<dbReference type="GO" id="GO:0005737">
    <property type="term" value="C:cytoplasm"/>
    <property type="evidence" value="ECO:0007669"/>
    <property type="project" value="TreeGrafter"/>
</dbReference>
<dbReference type="PANTHER" id="PTHR24361">
    <property type="entry name" value="MITOGEN-ACTIVATED KINASE KINASE KINASE"/>
    <property type="match status" value="1"/>
</dbReference>